<protein>
    <submittedName>
        <fullName evidence="7">Thiamine pyrophosphate-requiring protein</fullName>
    </submittedName>
</protein>
<comment type="caution">
    <text evidence="7">The sequence shown here is derived from an EMBL/GenBank/DDBJ whole genome shotgun (WGS) entry which is preliminary data.</text>
</comment>
<dbReference type="Gene3D" id="3.40.50.1220">
    <property type="entry name" value="TPP-binding domain"/>
    <property type="match status" value="1"/>
</dbReference>
<dbReference type="InterPro" id="IPR012000">
    <property type="entry name" value="Thiamin_PyroP_enz_cen_dom"/>
</dbReference>
<dbReference type="Proteomes" id="UP000309992">
    <property type="component" value="Unassembled WGS sequence"/>
</dbReference>
<dbReference type="PANTHER" id="PTHR18968:SF164">
    <property type="entry name" value="PYRUVATE DECARBOXYLASE"/>
    <property type="match status" value="1"/>
</dbReference>
<dbReference type="SUPFAM" id="SSF52518">
    <property type="entry name" value="Thiamin diphosphate-binding fold (THDP-binding)"/>
    <property type="match status" value="2"/>
</dbReference>
<dbReference type="InterPro" id="IPR012001">
    <property type="entry name" value="Thiamin_PyroP_enz_TPP-bd_dom"/>
</dbReference>
<evidence type="ECO:0000256" key="1">
    <source>
        <dbReference type="ARBA" id="ARBA00007812"/>
    </source>
</evidence>
<evidence type="ECO:0000259" key="6">
    <source>
        <dbReference type="Pfam" id="PF02776"/>
    </source>
</evidence>
<dbReference type="InterPro" id="IPR029061">
    <property type="entry name" value="THDP-binding"/>
</dbReference>
<dbReference type="InterPro" id="IPR029035">
    <property type="entry name" value="DHS-like_NAD/FAD-binding_dom"/>
</dbReference>
<dbReference type="RefSeq" id="WP_137096502.1">
    <property type="nucleotide sequence ID" value="NZ_SWMS01000019.1"/>
</dbReference>
<dbReference type="InterPro" id="IPR045229">
    <property type="entry name" value="TPP_enz"/>
</dbReference>
<keyword evidence="2 3" id="KW-0786">Thiamine pyrophosphate</keyword>
<dbReference type="Pfam" id="PF00205">
    <property type="entry name" value="TPP_enzyme_M"/>
    <property type="match status" value="1"/>
</dbReference>
<dbReference type="Gene3D" id="3.40.50.970">
    <property type="match status" value="2"/>
</dbReference>
<dbReference type="EMBL" id="SWMS01000019">
    <property type="protein sequence ID" value="TKG64880.1"/>
    <property type="molecule type" value="Genomic_DNA"/>
</dbReference>
<feature type="domain" description="Thiamine pyrophosphate enzyme N-terminal TPP-binding" evidence="6">
    <location>
        <begin position="6"/>
        <end position="128"/>
    </location>
</feature>
<dbReference type="Pfam" id="PF02775">
    <property type="entry name" value="TPP_enzyme_C"/>
    <property type="match status" value="1"/>
</dbReference>
<comment type="similarity">
    <text evidence="1 3">Belongs to the TPP enzyme family.</text>
</comment>
<evidence type="ECO:0000256" key="3">
    <source>
        <dbReference type="RuleBase" id="RU362132"/>
    </source>
</evidence>
<reference evidence="7 8" key="1">
    <citation type="journal article" date="2015" name="Antonie Van Leeuwenhoek">
        <title>Prauserella endophytica sp. nov., an endophytic actinobacterium isolated from Tamarix taklamakanensis.</title>
        <authorList>
            <person name="Liu J.M."/>
            <person name="Habden X."/>
            <person name="Guo L."/>
            <person name="Tuo L."/>
            <person name="Jiang Z.K."/>
            <person name="Liu S.W."/>
            <person name="Liu X.F."/>
            <person name="Chen L."/>
            <person name="Li R.F."/>
            <person name="Zhang Y.Q."/>
            <person name="Sun C.H."/>
        </authorList>
    </citation>
    <scope>NUCLEOTIDE SEQUENCE [LARGE SCALE GENOMIC DNA]</scope>
    <source>
        <strain evidence="7 8">CGMCC 4.7182</strain>
    </source>
</reference>
<dbReference type="PROSITE" id="PS00187">
    <property type="entry name" value="TPP_ENZYMES"/>
    <property type="match status" value="1"/>
</dbReference>
<organism evidence="7 8">
    <name type="scientific">Prauserella endophytica</name>
    <dbReference type="NCBI Taxonomy" id="1592324"/>
    <lineage>
        <taxon>Bacteria</taxon>
        <taxon>Bacillati</taxon>
        <taxon>Actinomycetota</taxon>
        <taxon>Actinomycetes</taxon>
        <taxon>Pseudonocardiales</taxon>
        <taxon>Pseudonocardiaceae</taxon>
        <taxon>Prauserella</taxon>
        <taxon>Prauserella coralliicola group</taxon>
    </lineage>
</organism>
<dbReference type="InterPro" id="IPR011766">
    <property type="entry name" value="TPP_enzyme_TPP-bd"/>
</dbReference>
<evidence type="ECO:0000313" key="7">
    <source>
        <dbReference type="EMBL" id="TKG64880.1"/>
    </source>
</evidence>
<dbReference type="PANTHER" id="PTHR18968">
    <property type="entry name" value="THIAMINE PYROPHOSPHATE ENZYMES"/>
    <property type="match status" value="1"/>
</dbReference>
<evidence type="ECO:0000256" key="2">
    <source>
        <dbReference type="ARBA" id="ARBA00023052"/>
    </source>
</evidence>
<feature type="domain" description="Thiamine pyrophosphate enzyme central" evidence="4">
    <location>
        <begin position="211"/>
        <end position="318"/>
    </location>
</feature>
<feature type="domain" description="Thiamine pyrophosphate enzyme TPP-binding" evidence="5">
    <location>
        <begin position="412"/>
        <end position="566"/>
    </location>
</feature>
<accession>A0ABY2RXU4</accession>
<sequence length="572" mass="61124">MNGYSTSRAFLEALHEGGVRYVFANLGSDHPGLVEAYARARADGTLGELPELVICPHESVAMSAAQGYAQVTGVPQAVVVHVECGTQNIGGMLHNAAKGRVGVLLYAGASPFTQEGELPGSRNEFIQWIQDVHDQRGIVRGYTKYDNEIRTGHNVKQLVHRALQLARSEPAGPVYLVGPREVMESPAPEQHADPASFGPIAPSALAPEVVERIGDALAGARNPVAVTSYLGRDPEAVPGLVELCETLALPVLESVPMHVNFPGDHPLHWGYQWNEQRDNPLLAAADVVLVLGSDVPWIPVKNRPSRDARLFVVDVDPLKEQMPLWHVPAECFARADLRTAVTQLTGYVRGRVDADVVADRAARAAAEHHRQVRSQVEREQPDGEVITPEYLVACVREAIDDDTIVLTEAITNYPVVSEHLRRSRPGSLIGSGGGSLGWSAGAAIGVKLAAPERTVVSLIGDGSYLFGVPSSAQWVARRYGTPSLTVIFDNRGWKAPKMSTLGVYPDGVAAQRSDFPVGFEPEADLPGIAEAAGGAWGRTVRAASELKGVLAEALGVVRAGRSAVVSVHVPDA</sequence>
<dbReference type="InterPro" id="IPR000399">
    <property type="entry name" value="TPP-bd_CS"/>
</dbReference>
<keyword evidence="8" id="KW-1185">Reference proteome</keyword>
<dbReference type="Pfam" id="PF02776">
    <property type="entry name" value="TPP_enzyme_N"/>
    <property type="match status" value="1"/>
</dbReference>
<dbReference type="SUPFAM" id="SSF52467">
    <property type="entry name" value="DHS-like NAD/FAD-binding domain"/>
    <property type="match status" value="1"/>
</dbReference>
<gene>
    <name evidence="7" type="ORF">FCN18_27925</name>
</gene>
<evidence type="ECO:0000313" key="8">
    <source>
        <dbReference type="Proteomes" id="UP000309992"/>
    </source>
</evidence>
<dbReference type="NCBIfam" id="NF006203">
    <property type="entry name" value="PRK08327.1"/>
    <property type="match status" value="1"/>
</dbReference>
<dbReference type="CDD" id="cd07035">
    <property type="entry name" value="TPP_PYR_POX_like"/>
    <property type="match status" value="1"/>
</dbReference>
<name>A0ABY2RXU4_9PSEU</name>
<proteinExistence type="inferred from homology"/>
<dbReference type="CDD" id="cd02002">
    <property type="entry name" value="TPP_BFDC"/>
    <property type="match status" value="1"/>
</dbReference>
<evidence type="ECO:0000259" key="4">
    <source>
        <dbReference type="Pfam" id="PF00205"/>
    </source>
</evidence>
<evidence type="ECO:0000259" key="5">
    <source>
        <dbReference type="Pfam" id="PF02775"/>
    </source>
</evidence>